<dbReference type="Proteomes" id="UP001175227">
    <property type="component" value="Unassembled WGS sequence"/>
</dbReference>
<accession>A0AA39T8X9</accession>
<evidence type="ECO:0000313" key="2">
    <source>
        <dbReference type="EMBL" id="KAK0472361.1"/>
    </source>
</evidence>
<dbReference type="AlphaFoldDB" id="A0AA39T8X9"/>
<feature type="compositionally biased region" description="Basic and acidic residues" evidence="1">
    <location>
        <begin position="88"/>
        <end position="100"/>
    </location>
</feature>
<comment type="caution">
    <text evidence="2">The sequence shown here is derived from an EMBL/GenBank/DDBJ whole genome shotgun (WGS) entry which is preliminary data.</text>
</comment>
<protein>
    <submittedName>
        <fullName evidence="2">Uncharacterized protein</fullName>
    </submittedName>
</protein>
<feature type="region of interest" description="Disordered" evidence="1">
    <location>
        <begin position="88"/>
        <end position="107"/>
    </location>
</feature>
<reference evidence="2" key="1">
    <citation type="submission" date="2023-06" db="EMBL/GenBank/DDBJ databases">
        <authorList>
            <consortium name="Lawrence Berkeley National Laboratory"/>
            <person name="Ahrendt S."/>
            <person name="Sahu N."/>
            <person name="Indic B."/>
            <person name="Wong-Bajracharya J."/>
            <person name="Merenyi Z."/>
            <person name="Ke H.-M."/>
            <person name="Monk M."/>
            <person name="Kocsube S."/>
            <person name="Drula E."/>
            <person name="Lipzen A."/>
            <person name="Balint B."/>
            <person name="Henrissat B."/>
            <person name="Andreopoulos B."/>
            <person name="Martin F.M."/>
            <person name="Harder C.B."/>
            <person name="Rigling D."/>
            <person name="Ford K.L."/>
            <person name="Foster G.D."/>
            <person name="Pangilinan J."/>
            <person name="Papanicolaou A."/>
            <person name="Barry K."/>
            <person name="LaButti K."/>
            <person name="Viragh M."/>
            <person name="Koriabine M."/>
            <person name="Yan M."/>
            <person name="Riley R."/>
            <person name="Champramary S."/>
            <person name="Plett K.L."/>
            <person name="Tsai I.J."/>
            <person name="Slot J."/>
            <person name="Sipos G."/>
            <person name="Plett J."/>
            <person name="Nagy L.G."/>
            <person name="Grigoriev I.V."/>
        </authorList>
    </citation>
    <scope>NUCLEOTIDE SEQUENCE</scope>
    <source>
        <strain evidence="2">ICMP 16352</strain>
    </source>
</reference>
<evidence type="ECO:0000313" key="3">
    <source>
        <dbReference type="Proteomes" id="UP001175227"/>
    </source>
</evidence>
<dbReference type="EMBL" id="JAUEPR010000041">
    <property type="protein sequence ID" value="KAK0472361.1"/>
    <property type="molecule type" value="Genomic_DNA"/>
</dbReference>
<name>A0AA39T8X9_9AGAR</name>
<gene>
    <name evidence="2" type="ORF">IW261DRAFT_1665521</name>
</gene>
<organism evidence="2 3">
    <name type="scientific">Armillaria novae-zelandiae</name>
    <dbReference type="NCBI Taxonomy" id="153914"/>
    <lineage>
        <taxon>Eukaryota</taxon>
        <taxon>Fungi</taxon>
        <taxon>Dikarya</taxon>
        <taxon>Basidiomycota</taxon>
        <taxon>Agaricomycotina</taxon>
        <taxon>Agaricomycetes</taxon>
        <taxon>Agaricomycetidae</taxon>
        <taxon>Agaricales</taxon>
        <taxon>Marasmiineae</taxon>
        <taxon>Physalacriaceae</taxon>
        <taxon>Armillaria</taxon>
    </lineage>
</organism>
<keyword evidence="3" id="KW-1185">Reference proteome</keyword>
<proteinExistence type="predicted"/>
<evidence type="ECO:0000256" key="1">
    <source>
        <dbReference type="SAM" id="MobiDB-lite"/>
    </source>
</evidence>
<feature type="region of interest" description="Disordered" evidence="1">
    <location>
        <begin position="138"/>
        <end position="161"/>
    </location>
</feature>
<sequence>MDDGPPLYGIIEPPNWTCRKDLRTLLPPMKNIVWRLVIESAAEGCDVIRKAYKLTLDSVVHELKDEAVWFDRFDWFERKRNHRLEAHETEQRRTTMEERSNSQGTRPMIGGCDVPTIYCKRYRGHQITPPKLVGHGFPGVHAPIRSSSSQQDAGKADGGESSSIAIAGSIGMADVAKN</sequence>